<evidence type="ECO:0000256" key="1">
    <source>
        <dbReference type="ARBA" id="ARBA00001539"/>
    </source>
</evidence>
<keyword evidence="6 7" id="KW-0456">Lyase</keyword>
<dbReference type="Gene3D" id="3.90.25.10">
    <property type="entry name" value="UDP-galactose 4-epimerase, domain 1"/>
    <property type="match status" value="1"/>
</dbReference>
<accession>A0A3A4ZAX8</accession>
<dbReference type="NCBIfam" id="TIGR01181">
    <property type="entry name" value="dTDP_gluc_dehyt"/>
    <property type="match status" value="1"/>
</dbReference>
<organism evidence="9 10">
    <name type="scientific">candidate division WWE3 bacterium</name>
    <dbReference type="NCBI Taxonomy" id="2053526"/>
    <lineage>
        <taxon>Bacteria</taxon>
        <taxon>Katanobacteria</taxon>
    </lineage>
</organism>
<dbReference type="PANTHER" id="PTHR43000">
    <property type="entry name" value="DTDP-D-GLUCOSE 4,6-DEHYDRATASE-RELATED"/>
    <property type="match status" value="1"/>
</dbReference>
<evidence type="ECO:0000313" key="9">
    <source>
        <dbReference type="EMBL" id="RJR26473.1"/>
    </source>
</evidence>
<dbReference type="Proteomes" id="UP000265540">
    <property type="component" value="Unassembled WGS sequence"/>
</dbReference>
<reference evidence="9 10" key="1">
    <citation type="journal article" date="2017" name="ISME J.">
        <title>Energy and carbon metabolisms in a deep terrestrial subsurface fluid microbial community.</title>
        <authorList>
            <person name="Momper L."/>
            <person name="Jungbluth S.P."/>
            <person name="Lee M.D."/>
            <person name="Amend J.P."/>
        </authorList>
    </citation>
    <scope>NUCLEOTIDE SEQUENCE [LARGE SCALE GENOMIC DNA]</scope>
    <source>
        <strain evidence="9">SURF_46</strain>
    </source>
</reference>
<dbReference type="CDD" id="cd05246">
    <property type="entry name" value="dTDP_GD_SDR_e"/>
    <property type="match status" value="1"/>
</dbReference>
<evidence type="ECO:0000259" key="8">
    <source>
        <dbReference type="Pfam" id="PF16363"/>
    </source>
</evidence>
<keyword evidence="5" id="KW-0520">NAD</keyword>
<evidence type="ECO:0000256" key="2">
    <source>
        <dbReference type="ARBA" id="ARBA00001911"/>
    </source>
</evidence>
<evidence type="ECO:0000313" key="10">
    <source>
        <dbReference type="Proteomes" id="UP000265540"/>
    </source>
</evidence>
<dbReference type="EC" id="4.2.1.46" evidence="4 7"/>
<evidence type="ECO:0000256" key="4">
    <source>
        <dbReference type="ARBA" id="ARBA00011990"/>
    </source>
</evidence>
<comment type="catalytic activity">
    <reaction evidence="1 7">
        <text>dTDP-alpha-D-glucose = dTDP-4-dehydro-6-deoxy-alpha-D-glucose + H2O</text>
        <dbReference type="Rhea" id="RHEA:17221"/>
        <dbReference type="ChEBI" id="CHEBI:15377"/>
        <dbReference type="ChEBI" id="CHEBI:57477"/>
        <dbReference type="ChEBI" id="CHEBI:57649"/>
        <dbReference type="EC" id="4.2.1.46"/>
    </reaction>
</comment>
<comment type="cofactor">
    <cofactor evidence="2 7">
        <name>NAD(+)</name>
        <dbReference type="ChEBI" id="CHEBI:57540"/>
    </cofactor>
</comment>
<dbReference type="SUPFAM" id="SSF51735">
    <property type="entry name" value="NAD(P)-binding Rossmann-fold domains"/>
    <property type="match status" value="1"/>
</dbReference>
<evidence type="ECO:0000256" key="6">
    <source>
        <dbReference type="ARBA" id="ARBA00023239"/>
    </source>
</evidence>
<dbReference type="GO" id="GO:0009225">
    <property type="term" value="P:nucleotide-sugar metabolic process"/>
    <property type="evidence" value="ECO:0007669"/>
    <property type="project" value="InterPro"/>
</dbReference>
<name>A0A3A4ZAX8_UNCKA</name>
<dbReference type="InterPro" id="IPR016040">
    <property type="entry name" value="NAD(P)-bd_dom"/>
</dbReference>
<comment type="caution">
    <text evidence="9">The sequence shown here is derived from an EMBL/GenBank/DDBJ whole genome shotgun (WGS) entry which is preliminary data.</text>
</comment>
<gene>
    <name evidence="9" type="primary">rfbB</name>
    <name evidence="9" type="ORF">C4561_04955</name>
</gene>
<dbReference type="InterPro" id="IPR005888">
    <property type="entry name" value="dTDP_Gluc_deHydtase"/>
</dbReference>
<proteinExistence type="inferred from homology"/>
<dbReference type="Gene3D" id="3.40.50.720">
    <property type="entry name" value="NAD(P)-binding Rossmann-like Domain"/>
    <property type="match status" value="1"/>
</dbReference>
<evidence type="ECO:0000256" key="3">
    <source>
        <dbReference type="ARBA" id="ARBA00008178"/>
    </source>
</evidence>
<dbReference type="InterPro" id="IPR036291">
    <property type="entry name" value="NAD(P)-bd_dom_sf"/>
</dbReference>
<feature type="domain" description="NAD(P)-binding" evidence="8">
    <location>
        <begin position="4"/>
        <end position="307"/>
    </location>
</feature>
<comment type="similarity">
    <text evidence="3 7">Belongs to the NAD(P)-dependent epimerase/dehydratase family. dTDP-glucose dehydratase subfamily.</text>
</comment>
<protein>
    <recommendedName>
        <fullName evidence="4 7">dTDP-glucose 4,6-dehydratase</fullName>
        <ecNumber evidence="4 7">4.2.1.46</ecNumber>
    </recommendedName>
</protein>
<dbReference type="EMBL" id="QZJF01000021">
    <property type="protein sequence ID" value="RJR26473.1"/>
    <property type="molecule type" value="Genomic_DNA"/>
</dbReference>
<dbReference type="Pfam" id="PF16363">
    <property type="entry name" value="GDP_Man_Dehyd"/>
    <property type="match status" value="1"/>
</dbReference>
<evidence type="ECO:0000256" key="7">
    <source>
        <dbReference type="RuleBase" id="RU004473"/>
    </source>
</evidence>
<evidence type="ECO:0000256" key="5">
    <source>
        <dbReference type="ARBA" id="ARBA00023027"/>
    </source>
</evidence>
<sequence>MKLLITGACGFIGTNFILRYVKNHPEDEIINVDKLTYAANKKVNNLLTGNKRYNFIQEDICNYPAMEEIMKGVDVVVHFAAESHVDRSIQNPEIFLKTNIFGTHSLLEAALKNNVKRFHHVSTDEVFGELSLEGEEKFTENTQYDPRSPYSASKAASDHLVRSYYATYGLPVTTSNCSNNYGPFASPEKFIPRSITNLLQNTPIKIYGDGKYIRDWLFVEDHCIAIETIIEKGRVGETYLVGGLTKDITNLELAEMLLEITGKDKSYIEFIKDRPGHDKRYSVDWTKLNKELGWTPTLTLRTGLEKTVEWYKNNEEFWNEAKKVAEKFYSQNV</sequence>
<dbReference type="AlphaFoldDB" id="A0A3A4ZAX8"/>
<dbReference type="GO" id="GO:0008460">
    <property type="term" value="F:dTDP-glucose 4,6-dehydratase activity"/>
    <property type="evidence" value="ECO:0007669"/>
    <property type="project" value="UniProtKB-EC"/>
</dbReference>